<dbReference type="PANTHER" id="PTHR43399">
    <property type="entry name" value="SUBTILISIN-RELATED"/>
    <property type="match status" value="1"/>
</dbReference>
<dbReference type="Proteomes" id="UP000265515">
    <property type="component" value="Unassembled WGS sequence"/>
</dbReference>
<keyword evidence="10" id="KW-1185">Reference proteome</keyword>
<dbReference type="OMA" id="FIESEAY"/>
<dbReference type="InterPro" id="IPR022398">
    <property type="entry name" value="Peptidase_S8_His-AS"/>
</dbReference>
<dbReference type="Gene3D" id="3.40.50.200">
    <property type="entry name" value="Peptidase S8/S53 domain"/>
    <property type="match status" value="1"/>
</dbReference>
<dbReference type="PROSITE" id="PS00137">
    <property type="entry name" value="SUBTILASE_HIS"/>
    <property type="match status" value="1"/>
</dbReference>
<dbReference type="InterPro" id="IPR008979">
    <property type="entry name" value="Galactose-bd-like_sf"/>
</dbReference>
<reference evidence="9 10" key="1">
    <citation type="journal article" date="2018" name="Cell">
        <title>The Chara Genome: Secondary Complexity and Implications for Plant Terrestrialization.</title>
        <authorList>
            <person name="Nishiyama T."/>
            <person name="Sakayama H."/>
            <person name="Vries J.D."/>
            <person name="Buschmann H."/>
            <person name="Saint-Marcoux D."/>
            <person name="Ullrich K.K."/>
            <person name="Haas F.B."/>
            <person name="Vanderstraeten L."/>
            <person name="Becker D."/>
            <person name="Lang D."/>
            <person name="Vosolsobe S."/>
            <person name="Rombauts S."/>
            <person name="Wilhelmsson P.K.I."/>
            <person name="Janitza P."/>
            <person name="Kern R."/>
            <person name="Heyl A."/>
            <person name="Rumpler F."/>
            <person name="Villalobos L.I.A.C."/>
            <person name="Clay J.M."/>
            <person name="Skokan R."/>
            <person name="Toyoda A."/>
            <person name="Suzuki Y."/>
            <person name="Kagoshima H."/>
            <person name="Schijlen E."/>
            <person name="Tajeshwar N."/>
            <person name="Catarino B."/>
            <person name="Hetherington A.J."/>
            <person name="Saltykova A."/>
            <person name="Bonnot C."/>
            <person name="Breuninger H."/>
            <person name="Symeonidi A."/>
            <person name="Radhakrishnan G.V."/>
            <person name="Van Nieuwerburgh F."/>
            <person name="Deforce D."/>
            <person name="Chang C."/>
            <person name="Karol K.G."/>
            <person name="Hedrich R."/>
            <person name="Ulvskov P."/>
            <person name="Glockner G."/>
            <person name="Delwiche C.F."/>
            <person name="Petrasek J."/>
            <person name="Van de Peer Y."/>
            <person name="Friml J."/>
            <person name="Beilby M."/>
            <person name="Dolan L."/>
            <person name="Kohara Y."/>
            <person name="Sugano S."/>
            <person name="Fujiyama A."/>
            <person name="Delaux P.-M."/>
            <person name="Quint M."/>
            <person name="TheiBen G."/>
            <person name="Hagemann M."/>
            <person name="Harholt J."/>
            <person name="Dunand C."/>
            <person name="Zachgo S."/>
            <person name="Langdale J."/>
            <person name="Maumus F."/>
            <person name="Straeten D.V.D."/>
            <person name="Gould S.B."/>
            <person name="Rensing S.A."/>
        </authorList>
    </citation>
    <scope>NUCLEOTIDE SEQUENCE [LARGE SCALE GENOMIC DNA]</scope>
    <source>
        <strain evidence="9 10">S276</strain>
    </source>
</reference>
<feature type="domain" description="Peptidase S8/S53" evidence="8">
    <location>
        <begin position="385"/>
        <end position="708"/>
    </location>
</feature>
<dbReference type="OrthoDB" id="534383at2759"/>
<feature type="active site" description="Charge relay system" evidence="5 6">
    <location>
        <position position="660"/>
    </location>
</feature>
<dbReference type="CDD" id="cd04842">
    <property type="entry name" value="Peptidases_S8_Kp43_protease"/>
    <property type="match status" value="1"/>
</dbReference>
<dbReference type="AlphaFoldDB" id="A0A388K136"/>
<keyword evidence="7" id="KW-0472">Membrane</keyword>
<evidence type="ECO:0000256" key="1">
    <source>
        <dbReference type="ARBA" id="ARBA00011073"/>
    </source>
</evidence>
<dbReference type="STRING" id="69332.A0A388K136"/>
<dbReference type="GO" id="GO:0004252">
    <property type="term" value="F:serine-type endopeptidase activity"/>
    <property type="evidence" value="ECO:0007669"/>
    <property type="project" value="UniProtKB-UniRule"/>
</dbReference>
<evidence type="ECO:0000256" key="7">
    <source>
        <dbReference type="SAM" id="Phobius"/>
    </source>
</evidence>
<protein>
    <recommendedName>
        <fullName evidence="8">Peptidase S8/S53 domain-containing protein</fullName>
    </recommendedName>
</protein>
<keyword evidence="3 6" id="KW-0378">Hydrolase</keyword>
<dbReference type="InterPro" id="IPR034058">
    <property type="entry name" value="TagA/B/C/D_pept_dom"/>
</dbReference>
<dbReference type="PROSITE" id="PS51892">
    <property type="entry name" value="SUBTILASE"/>
    <property type="match status" value="1"/>
</dbReference>
<evidence type="ECO:0000256" key="4">
    <source>
        <dbReference type="ARBA" id="ARBA00022825"/>
    </source>
</evidence>
<keyword evidence="4 6" id="KW-0720">Serine protease</keyword>
<feature type="active site" description="Charge relay system" evidence="5 6">
    <location>
        <position position="392"/>
    </location>
</feature>
<dbReference type="SUPFAM" id="SSF49785">
    <property type="entry name" value="Galactose-binding domain-like"/>
    <property type="match status" value="1"/>
</dbReference>
<dbReference type="EMBL" id="BFEA01000042">
    <property type="protein sequence ID" value="GBG63764.1"/>
    <property type="molecule type" value="Genomic_DNA"/>
</dbReference>
<feature type="active site" description="Charge relay system" evidence="5 6">
    <location>
        <position position="441"/>
    </location>
</feature>
<dbReference type="Gene3D" id="2.60.120.380">
    <property type="match status" value="1"/>
</dbReference>
<gene>
    <name evidence="9" type="ORF">CBR_g39308</name>
</gene>
<accession>A0A388K136</accession>
<feature type="transmembrane region" description="Helical" evidence="7">
    <location>
        <begin position="82"/>
        <end position="103"/>
    </location>
</feature>
<dbReference type="InterPro" id="IPR051048">
    <property type="entry name" value="Peptidase_S8/S53_subtilisin"/>
</dbReference>
<evidence type="ECO:0000256" key="2">
    <source>
        <dbReference type="ARBA" id="ARBA00022670"/>
    </source>
</evidence>
<dbReference type="InterPro" id="IPR015500">
    <property type="entry name" value="Peptidase_S8_subtilisin-rel"/>
</dbReference>
<dbReference type="SUPFAM" id="SSF52743">
    <property type="entry name" value="Subtilisin-like"/>
    <property type="match status" value="1"/>
</dbReference>
<keyword evidence="2 6" id="KW-0645">Protease</keyword>
<dbReference type="PANTHER" id="PTHR43399:SF4">
    <property type="entry name" value="CELL WALL-ASSOCIATED PROTEASE"/>
    <property type="match status" value="1"/>
</dbReference>
<sequence>MTEHGIRGQVLQPTEGEMCLGSSGGGRRLGERVENGYNGGGPGRWHGEKKRWKGGENYHTMCECVNGGSIQRRSACSWSIGWTRFGMYLLLIAILSVSIPAVFGQQAGPEEPLIGSTVEQHIPATEWSLILGTRWTRWAPFTGLTREGLGLIQTKVDDLFSASSNAMEVQLNGRSTTFLARYLESMTDIAYYAVSEVTGGSPILTPVAGCCGQYGHFFIYTTMDVANALKSHQTKAFVAVDALPAFAKIEPGLLGRALDQYTPWSSGDGYGNLLPEPLSIKVVLSPGASSTIAEAEVYALDMLKDIPAKTFSFRALSAEVLLVGPVPKRILPAVVSHISRRPEVLRILPLLPYLPHNRWAKAVIQNPAPFNLTPLYDLYNITGYNQTIALSDTGIDTSHCFFADSDRGRPTAVRDDLQRKIVMYNSVADEYDTSDGPQTGHGTFIAGTIAGAPLPANGGASNERALTVTFSGVAKDSKLVFYDIGDASDALSGLEKKTLKGLLLDSIDNGARIHVVPFGIQNKSLSTQMYDLDARDVDDVSFRNEEFLVVVSVGNEGENGLYTLTSPAVSKNALAVGASLNTDDSLKLCASYCAPVFCQCPDNFTVGAMDPMYLSHFSSKGPTLDGRIKPDVVAPGMHMWSAHSSNGTDSCRLTSSQGTSTAAAVVGGVAALVRQYFQEGRYLTGAPVARDAFEPSGALVKACIIHGARGLFGYIDSQRGNSFRKFPPTISFPNQLEGWGLVRIDRVLLSPLPAIKTPPNHQGPQAMFMKSGRVDGAVILPGEVHSYSFVLRRGAPLRATLVWMDPPAILGALTPVLHDLDLAVIGPSGKTTYPNGLSAPDRLNNVERIIITDPIVDGTYNVTISAITVFPLNADPKSGSGQPYALVVTGDFYRPAQTPIVSKTTRLPRPDAICFLSSRVELNTSDACPRLAGDNFNDTSLPIYELISPPFSGPLNDTLASMEIGGYALFGDVQVQSDNAAATRTIMLQEEVTTQLMSEGKTVGAPPVRNSATRWWKSSGSRISSLSASFMMSAFGLWIASSMIQEL</sequence>
<dbReference type="InterPro" id="IPR036852">
    <property type="entry name" value="Peptidase_S8/S53_dom_sf"/>
</dbReference>
<dbReference type="InterPro" id="IPR000209">
    <property type="entry name" value="Peptidase_S8/S53_dom"/>
</dbReference>
<evidence type="ECO:0000259" key="8">
    <source>
        <dbReference type="Pfam" id="PF00082"/>
    </source>
</evidence>
<evidence type="ECO:0000256" key="6">
    <source>
        <dbReference type="PROSITE-ProRule" id="PRU01240"/>
    </source>
</evidence>
<evidence type="ECO:0000313" key="10">
    <source>
        <dbReference type="Proteomes" id="UP000265515"/>
    </source>
</evidence>
<proteinExistence type="inferred from homology"/>
<keyword evidence="7" id="KW-0812">Transmembrane</keyword>
<keyword evidence="7" id="KW-1133">Transmembrane helix</keyword>
<organism evidence="9 10">
    <name type="scientific">Chara braunii</name>
    <name type="common">Braun's stonewort</name>
    <dbReference type="NCBI Taxonomy" id="69332"/>
    <lineage>
        <taxon>Eukaryota</taxon>
        <taxon>Viridiplantae</taxon>
        <taxon>Streptophyta</taxon>
        <taxon>Charophyceae</taxon>
        <taxon>Charales</taxon>
        <taxon>Characeae</taxon>
        <taxon>Chara</taxon>
    </lineage>
</organism>
<evidence type="ECO:0000256" key="5">
    <source>
        <dbReference type="PIRSR" id="PIRSR615500-1"/>
    </source>
</evidence>
<dbReference type="Pfam" id="PF00082">
    <property type="entry name" value="Peptidase_S8"/>
    <property type="match status" value="1"/>
</dbReference>
<evidence type="ECO:0000313" key="9">
    <source>
        <dbReference type="EMBL" id="GBG63764.1"/>
    </source>
</evidence>
<comment type="similarity">
    <text evidence="1 6">Belongs to the peptidase S8 family.</text>
</comment>
<comment type="caution">
    <text evidence="9">The sequence shown here is derived from an EMBL/GenBank/DDBJ whole genome shotgun (WGS) entry which is preliminary data.</text>
</comment>
<dbReference type="GO" id="GO:0006508">
    <property type="term" value="P:proteolysis"/>
    <property type="evidence" value="ECO:0007669"/>
    <property type="project" value="UniProtKB-KW"/>
</dbReference>
<dbReference type="PRINTS" id="PR00723">
    <property type="entry name" value="SUBTILISIN"/>
</dbReference>
<evidence type="ECO:0000256" key="3">
    <source>
        <dbReference type="ARBA" id="ARBA00022801"/>
    </source>
</evidence>
<name>A0A388K136_CHABU</name>
<dbReference type="Gramene" id="GBG63764">
    <property type="protein sequence ID" value="GBG63764"/>
    <property type="gene ID" value="CBR_g39308"/>
</dbReference>